<keyword evidence="2" id="KW-1185">Reference proteome</keyword>
<name>A0ACB9Q8X5_BAUVA</name>
<accession>A0ACB9Q8X5</accession>
<evidence type="ECO:0000313" key="2">
    <source>
        <dbReference type="Proteomes" id="UP000828941"/>
    </source>
</evidence>
<comment type="caution">
    <text evidence="1">The sequence shown here is derived from an EMBL/GenBank/DDBJ whole genome shotgun (WGS) entry which is preliminary data.</text>
</comment>
<organism evidence="1 2">
    <name type="scientific">Bauhinia variegata</name>
    <name type="common">Purple orchid tree</name>
    <name type="synonym">Phanera variegata</name>
    <dbReference type="NCBI Taxonomy" id="167791"/>
    <lineage>
        <taxon>Eukaryota</taxon>
        <taxon>Viridiplantae</taxon>
        <taxon>Streptophyta</taxon>
        <taxon>Embryophyta</taxon>
        <taxon>Tracheophyta</taxon>
        <taxon>Spermatophyta</taxon>
        <taxon>Magnoliopsida</taxon>
        <taxon>eudicotyledons</taxon>
        <taxon>Gunneridae</taxon>
        <taxon>Pentapetalae</taxon>
        <taxon>rosids</taxon>
        <taxon>fabids</taxon>
        <taxon>Fabales</taxon>
        <taxon>Fabaceae</taxon>
        <taxon>Cercidoideae</taxon>
        <taxon>Cercideae</taxon>
        <taxon>Bauhiniinae</taxon>
        <taxon>Bauhinia</taxon>
    </lineage>
</organism>
<dbReference type="Proteomes" id="UP000828941">
    <property type="component" value="Chromosome 1"/>
</dbReference>
<sequence length="631" mass="71726">MLCNIATMLCFLCKTILSQTQRHIIITTISLTSLQRFSLQNSWISLKYMSTTSNLQPFAVSYLINTLGFSPEKAASVSKYINFQTREKPDLIIEFFKKQGFSQTQMLSLIKSNPRLLLCDPQKTFLPKIEFLKSKGVLCSDLPKIIASSPRFLTSNLQKHIIPSFDFFMSLLKSEDKFIKALKRFSAILVHKSNVVRNIEVLIEVGVPKCNIVKLLERQPRGLTMKHERFQETVAEVNEMGFNALTGQFVMAVAVITCIGKSTWTRKADLYKGWGWSDDEILAAFGRFPILMALSEDKIEKTMDFFVNQMVIESSTIARYPALLSYSFHKRIVPRASVFQVLLSKGLVKQFAFRKIFYLSEEVFLEKFILCHGSEADELLKPYQAKMNVEQKKFMFGCCGCVPGAALWRYPGTPPNLRVLVNVLADLELWGIGVDLERCIQAHKWLVKRLKILEKEASKLAGMTFSLYMPADIAKVLYEHLKLPISDGCTKGKQHLSTDKHSLEALRHKHPIVPVIKEHRTLAKLLNCTLDSVGSKERDQTKRMVYVILYGMGAKSLAEQLDCTSDEAVEEIKNFRSSFPGVASWLQEAVATCRNRGYVETLKGRKRFLSKIKFGSESRAQRQAVNSICQE</sequence>
<gene>
    <name evidence="1" type="ORF">L6164_001192</name>
</gene>
<reference evidence="1 2" key="1">
    <citation type="journal article" date="2022" name="DNA Res.">
        <title>Chromosomal-level genome assembly of the orchid tree Bauhinia variegata (Leguminosae; Cercidoideae) supports the allotetraploid origin hypothesis of Bauhinia.</title>
        <authorList>
            <person name="Zhong Y."/>
            <person name="Chen Y."/>
            <person name="Zheng D."/>
            <person name="Pang J."/>
            <person name="Liu Y."/>
            <person name="Luo S."/>
            <person name="Meng S."/>
            <person name="Qian L."/>
            <person name="Wei D."/>
            <person name="Dai S."/>
            <person name="Zhou R."/>
        </authorList>
    </citation>
    <scope>NUCLEOTIDE SEQUENCE [LARGE SCALE GENOMIC DNA]</scope>
    <source>
        <strain evidence="1">BV-YZ2020</strain>
    </source>
</reference>
<dbReference type="EMBL" id="CM039426">
    <property type="protein sequence ID" value="KAI4357231.1"/>
    <property type="molecule type" value="Genomic_DNA"/>
</dbReference>
<evidence type="ECO:0000313" key="1">
    <source>
        <dbReference type="EMBL" id="KAI4357231.1"/>
    </source>
</evidence>
<proteinExistence type="predicted"/>
<protein>
    <submittedName>
        <fullName evidence="1">Uncharacterized protein</fullName>
    </submittedName>
</protein>